<dbReference type="Proteomes" id="UP001238540">
    <property type="component" value="Unassembled WGS sequence"/>
</dbReference>
<dbReference type="EMBL" id="JAUFQC010000027">
    <property type="protein sequence ID" value="MDN3611782.1"/>
    <property type="molecule type" value="Genomic_DNA"/>
</dbReference>
<dbReference type="PROSITE" id="PS00108">
    <property type="entry name" value="PROTEIN_KINASE_ST"/>
    <property type="match status" value="1"/>
</dbReference>
<dbReference type="CDD" id="cd00180">
    <property type="entry name" value="PKc"/>
    <property type="match status" value="1"/>
</dbReference>
<keyword evidence="4" id="KW-0418">Kinase</keyword>
<dbReference type="InterPro" id="IPR008271">
    <property type="entry name" value="Ser/Thr_kinase_AS"/>
</dbReference>
<dbReference type="InterPro" id="IPR011009">
    <property type="entry name" value="Kinase-like_dom_sf"/>
</dbReference>
<protein>
    <submittedName>
        <fullName evidence="4">Protein kinase family protein</fullName>
    </submittedName>
</protein>
<dbReference type="SUPFAM" id="SSF56112">
    <property type="entry name" value="Protein kinase-like (PK-like)"/>
    <property type="match status" value="1"/>
</dbReference>
<reference evidence="5" key="1">
    <citation type="journal article" date="2019" name="Int. J. Syst. Evol. Microbiol.">
        <title>The Global Catalogue of Microorganisms (GCM) 10K type strain sequencing project: providing services to taxonomists for standard genome sequencing and annotation.</title>
        <authorList>
            <consortium name="The Broad Institute Genomics Platform"/>
            <consortium name="The Broad Institute Genome Sequencing Center for Infectious Disease"/>
            <person name="Wu L."/>
            <person name="Ma J."/>
        </authorList>
    </citation>
    <scope>NUCLEOTIDE SEQUENCE [LARGE SCALE GENOMIC DNA]</scope>
    <source>
        <strain evidence="5">CECT 7398</strain>
    </source>
</reference>
<keyword evidence="2" id="KW-0067">ATP-binding</keyword>
<dbReference type="PROSITE" id="PS50011">
    <property type="entry name" value="PROTEIN_KINASE_DOM"/>
    <property type="match status" value="1"/>
</dbReference>
<dbReference type="PANTHER" id="PTHR24346:SF30">
    <property type="entry name" value="MATERNAL EMBRYONIC LEUCINE ZIPPER KINASE"/>
    <property type="match status" value="1"/>
</dbReference>
<evidence type="ECO:0000313" key="5">
    <source>
        <dbReference type="Proteomes" id="UP001238540"/>
    </source>
</evidence>
<dbReference type="RefSeq" id="WP_076590304.1">
    <property type="nucleotide sequence ID" value="NZ_JABEYA020000008.1"/>
</dbReference>
<dbReference type="Gene3D" id="1.10.510.10">
    <property type="entry name" value="Transferase(Phosphotransferase) domain 1"/>
    <property type="match status" value="1"/>
</dbReference>
<evidence type="ECO:0000259" key="3">
    <source>
        <dbReference type="PROSITE" id="PS50011"/>
    </source>
</evidence>
<feature type="domain" description="Protein kinase" evidence="3">
    <location>
        <begin position="1"/>
        <end position="337"/>
    </location>
</feature>
<dbReference type="PANTHER" id="PTHR24346">
    <property type="entry name" value="MAP/MICROTUBULE AFFINITY-REGULATING KINASE"/>
    <property type="match status" value="1"/>
</dbReference>
<keyword evidence="1" id="KW-0547">Nucleotide-binding</keyword>
<sequence length="666" mass="75038">MSDQNGSSDSYINQLVHKAIERKKHLEQQEAQRNKPKLEYVLFSQFDVLESFPSLNGKTTLYHLAKKGEPEKQVCCKVANEGTSAHEHTMLIGEASKLEMSQHPSVADFIKVGNEFDRPYIMYQWINGESLAEKLERHAKKGFRHDHIAWFIYQLAGALEYMHTRGVCHLDVKPANVLVGEDDSVKLIDFGAARYSDELQGPSEVSLSYASPLYVETGVSQPQDDVYSLALLTGHLFLGSTYGDMWRDLLAQKKRCQLIPKHVWRLLKTILSKPRSHGYTAISFAQALAQIDTAALKSDNSAPIFTNLRNADLVLTQHRATDRFSLGRFKYLEAALVASVVLVTGTYVYDYLQPEWKPSAKSGFGQTETLVNTIKPAQTASFLAQTPWEIERVLDDMSSDVVVMAPYRDAYHVQQSQLLDLYQRHQERLDSRRKVAENVPVLLNKLRSQLVSLHTNLNNDGMLFASSERSFTQVMANLNQLSMETQNVADYVGKQDSDLVNLILSGQAQVADDYMKEAWLNRQAESYYYSQVLPHSLLTRLYASIEANAEKHFYTRAIEQAQAAMDFFGKTPDLNAKVRALKVARSEYILFSTVTEQGLFARAKLTSSLNELEVNAPNKFSEVTEVLNGMANDAIRKSHKKSTPARGALAVQRAINDYQQRSGSQS</sequence>
<evidence type="ECO:0000313" key="4">
    <source>
        <dbReference type="EMBL" id="MDN3611782.1"/>
    </source>
</evidence>
<accession>A0ABT8C099</accession>
<dbReference type="Pfam" id="PF00069">
    <property type="entry name" value="Pkinase"/>
    <property type="match status" value="1"/>
</dbReference>
<proteinExistence type="predicted"/>
<dbReference type="SMART" id="SM00220">
    <property type="entry name" value="S_TKc"/>
    <property type="match status" value="1"/>
</dbReference>
<keyword evidence="5" id="KW-1185">Reference proteome</keyword>
<comment type="caution">
    <text evidence="4">The sequence shown here is derived from an EMBL/GenBank/DDBJ whole genome shotgun (WGS) entry which is preliminary data.</text>
</comment>
<name>A0ABT8C099_9VIBR</name>
<organism evidence="4 5">
    <name type="scientific">Vibrio ostreicida</name>
    <dbReference type="NCBI Taxonomy" id="526588"/>
    <lineage>
        <taxon>Bacteria</taxon>
        <taxon>Pseudomonadati</taxon>
        <taxon>Pseudomonadota</taxon>
        <taxon>Gammaproteobacteria</taxon>
        <taxon>Vibrionales</taxon>
        <taxon>Vibrionaceae</taxon>
        <taxon>Vibrio</taxon>
    </lineage>
</organism>
<gene>
    <name evidence="4" type="ORF">QWZ16_19480</name>
</gene>
<evidence type="ECO:0000256" key="1">
    <source>
        <dbReference type="ARBA" id="ARBA00022741"/>
    </source>
</evidence>
<evidence type="ECO:0000256" key="2">
    <source>
        <dbReference type="ARBA" id="ARBA00022840"/>
    </source>
</evidence>
<dbReference type="InterPro" id="IPR000719">
    <property type="entry name" value="Prot_kinase_dom"/>
</dbReference>
<dbReference type="GO" id="GO:0016301">
    <property type="term" value="F:kinase activity"/>
    <property type="evidence" value="ECO:0007669"/>
    <property type="project" value="UniProtKB-KW"/>
</dbReference>
<keyword evidence="4" id="KW-0808">Transferase</keyword>